<dbReference type="SUPFAM" id="SSF46689">
    <property type="entry name" value="Homeodomain-like"/>
    <property type="match status" value="1"/>
</dbReference>
<dbReference type="Gene3D" id="1.10.10.60">
    <property type="entry name" value="Homeodomain-like"/>
    <property type="match status" value="1"/>
</dbReference>
<dbReference type="GO" id="GO:0003677">
    <property type="term" value="F:DNA binding"/>
    <property type="evidence" value="ECO:0007669"/>
    <property type="project" value="UniProtKB-KW"/>
</dbReference>
<dbReference type="InterPro" id="IPR001005">
    <property type="entry name" value="SANT/Myb"/>
</dbReference>
<dbReference type="InterPro" id="IPR044822">
    <property type="entry name" value="Myb_DNA-bind_4"/>
</dbReference>
<keyword evidence="5" id="KW-0539">Nucleus</keyword>
<evidence type="ECO:0000256" key="1">
    <source>
        <dbReference type="ARBA" id="ARBA00004123"/>
    </source>
</evidence>
<dbReference type="EMBL" id="GILB01012239">
    <property type="protein sequence ID" value="NUU92572.1"/>
    <property type="molecule type" value="Transcribed_RNA"/>
</dbReference>
<evidence type="ECO:0000256" key="5">
    <source>
        <dbReference type="ARBA" id="ARBA00023242"/>
    </source>
</evidence>
<reference evidence="7" key="1">
    <citation type="submission" date="2020-03" db="EMBL/GenBank/DDBJ databases">
        <authorList>
            <person name="Zhang R."/>
        </authorList>
    </citation>
    <scope>NUCLEOTIDE SEQUENCE</scope>
</reference>
<dbReference type="PANTHER" id="PTHR21654">
    <property type="entry name" value="FI21293P1"/>
    <property type="match status" value="1"/>
</dbReference>
<organism evidence="7">
    <name type="scientific">Populus davidiana</name>
    <dbReference type="NCBI Taxonomy" id="266767"/>
    <lineage>
        <taxon>Eukaryota</taxon>
        <taxon>Viridiplantae</taxon>
        <taxon>Streptophyta</taxon>
        <taxon>Embryophyta</taxon>
        <taxon>Tracheophyta</taxon>
        <taxon>Spermatophyta</taxon>
        <taxon>Magnoliopsida</taxon>
        <taxon>eudicotyledons</taxon>
        <taxon>Gunneridae</taxon>
        <taxon>Pentapetalae</taxon>
        <taxon>rosids</taxon>
        <taxon>fabids</taxon>
        <taxon>Malpighiales</taxon>
        <taxon>Salicaceae</taxon>
        <taxon>Saliceae</taxon>
        <taxon>Populus</taxon>
    </lineage>
</organism>
<keyword evidence="3" id="KW-0238">DNA-binding</keyword>
<dbReference type="PROSITE" id="PS50090">
    <property type="entry name" value="MYB_LIKE"/>
    <property type="match status" value="1"/>
</dbReference>
<proteinExistence type="predicted"/>
<protein>
    <recommendedName>
        <fullName evidence="6">Myb-like domain-containing protein</fullName>
    </recommendedName>
</protein>
<dbReference type="CDD" id="cd12203">
    <property type="entry name" value="GT1"/>
    <property type="match status" value="1"/>
</dbReference>
<evidence type="ECO:0000259" key="6">
    <source>
        <dbReference type="PROSITE" id="PS50090"/>
    </source>
</evidence>
<accession>A0A6M2F4P5</accession>
<dbReference type="Pfam" id="PF13837">
    <property type="entry name" value="Myb_DNA-bind_4"/>
    <property type="match status" value="1"/>
</dbReference>
<sequence length="139" mass="15794">MLLKSQMEAMLQLKIIFKCDQSNRRWLEAEVQALITLRTAWEQQLQVTGSKGTNIWDAISDGMCNMGYNRTAKNCKEKWENINKHFKKSVGSVAKKPFENITVSPYFHEWDVLYNNGFVNLGNGATNTGNQAKCTLGKS</sequence>
<feature type="domain" description="Myb-like" evidence="6">
    <location>
        <begin position="18"/>
        <end position="83"/>
    </location>
</feature>
<dbReference type="GO" id="GO:0005634">
    <property type="term" value="C:nucleus"/>
    <property type="evidence" value="ECO:0007669"/>
    <property type="project" value="UniProtKB-SubCell"/>
</dbReference>
<comment type="subcellular location">
    <subcellularLocation>
        <location evidence="1">Nucleus</location>
    </subcellularLocation>
</comment>
<evidence type="ECO:0000313" key="7">
    <source>
        <dbReference type="EMBL" id="NUU92572.1"/>
    </source>
</evidence>
<evidence type="ECO:0000256" key="3">
    <source>
        <dbReference type="ARBA" id="ARBA00023125"/>
    </source>
</evidence>
<keyword evidence="2" id="KW-0805">Transcription regulation</keyword>
<dbReference type="GO" id="GO:0006355">
    <property type="term" value="P:regulation of DNA-templated transcription"/>
    <property type="evidence" value="ECO:0007669"/>
    <property type="project" value="UniProtKB-ARBA"/>
</dbReference>
<evidence type="ECO:0000256" key="2">
    <source>
        <dbReference type="ARBA" id="ARBA00023015"/>
    </source>
</evidence>
<dbReference type="InterPro" id="IPR009057">
    <property type="entry name" value="Homeodomain-like_sf"/>
</dbReference>
<evidence type="ECO:0000256" key="4">
    <source>
        <dbReference type="ARBA" id="ARBA00023163"/>
    </source>
</evidence>
<name>A0A6M2F4P5_9ROSI</name>
<keyword evidence="4" id="KW-0804">Transcription</keyword>
<dbReference type="AlphaFoldDB" id="A0A6M2F4P5"/>
<dbReference type="PANTHER" id="PTHR21654:SF7">
    <property type="entry name" value="HOMEODOMAIN-LIKE SUPERFAMILY PROTEIN"/>
    <property type="match status" value="1"/>
</dbReference>